<evidence type="ECO:0000256" key="5">
    <source>
        <dbReference type="NCBIfam" id="TIGR00658"/>
    </source>
</evidence>
<dbReference type="GO" id="GO:0005737">
    <property type="term" value="C:cytoplasm"/>
    <property type="evidence" value="ECO:0007669"/>
    <property type="project" value="UniProtKB-SubCell"/>
</dbReference>
<dbReference type="GO" id="GO:0016597">
    <property type="term" value="F:amino acid binding"/>
    <property type="evidence" value="ECO:0007669"/>
    <property type="project" value="InterPro"/>
</dbReference>
<dbReference type="InterPro" id="IPR006131">
    <property type="entry name" value="Asp_carbamoyltransf_Asp/Orn-bd"/>
</dbReference>
<dbReference type="EMBL" id="OZ060371">
    <property type="protein sequence ID" value="CAL4043305.1"/>
    <property type="molecule type" value="Genomic_DNA"/>
</dbReference>
<gene>
    <name evidence="9" type="primary">argI</name>
    <name evidence="9" type="ORF">BUANCORI2928_288</name>
</gene>
<dbReference type="GO" id="GO:0042450">
    <property type="term" value="P:L-arginine biosynthetic process via ornithine"/>
    <property type="evidence" value="ECO:0007669"/>
    <property type="project" value="UniProtKB-UniRule"/>
</dbReference>
<dbReference type="GO" id="GO:0004585">
    <property type="term" value="F:ornithine carbamoyltransferase activity"/>
    <property type="evidence" value="ECO:0007669"/>
    <property type="project" value="UniProtKB-UniRule"/>
</dbReference>
<dbReference type="PRINTS" id="PR00100">
    <property type="entry name" value="AOTCASE"/>
</dbReference>
<evidence type="ECO:0000256" key="4">
    <source>
        <dbReference type="ARBA" id="ARBA00022679"/>
    </source>
</evidence>
<dbReference type="InterPro" id="IPR036901">
    <property type="entry name" value="Asp/Orn_carbamoylTrfase_sf"/>
</dbReference>
<sequence>MNRMYKKNFLRIIDFNKVDINKLLDLAQKLKVKKKKNDEKKYLRGKNIVLIFEKESTRTRCAIEIAAFNQGANTTYLESKNSHIGYKESIKDTSRTLTSIYDGIFFRGIDHSNVDELASFSYVPVWNGLTKQHHPTQILADMLTIKEDLHNFKSLSDIKLAYIGDSSNNISNSLIEMSLLYQFDFRVISPKKYLKKTMKENKHIDDLIKKSKNILFTDNIDLGLKNVDYVYTDVWLSMGDDNDKWTKTIDCLYEYQVNEKLLTLTNNKNVKVLHCLPALHDKKTVLSRSIYSSYNLNNGIEITNDVFEKNKEIIFRQSENKLHTIKSLLILSLIKTIN</sequence>
<feature type="domain" description="Aspartate/ornithine carbamoyltransferase Asp/Orn-binding" evidence="7">
    <location>
        <begin position="157"/>
        <end position="330"/>
    </location>
</feature>
<dbReference type="PRINTS" id="PR00102">
    <property type="entry name" value="OTCASE"/>
</dbReference>
<organism evidence="9">
    <name type="scientific">Buchnera aphidicola</name>
    <name type="common">Anoecia corni</name>
    <dbReference type="NCBI Taxonomy" id="2994477"/>
    <lineage>
        <taxon>Bacteria</taxon>
        <taxon>Pseudomonadati</taxon>
        <taxon>Pseudomonadota</taxon>
        <taxon>Gammaproteobacteria</taxon>
        <taxon>Enterobacterales</taxon>
        <taxon>Erwiniaceae</taxon>
        <taxon>Buchnera</taxon>
    </lineage>
</organism>
<dbReference type="InterPro" id="IPR006130">
    <property type="entry name" value="Asp/Orn_carbamoylTrfase"/>
</dbReference>
<proteinExistence type="inferred from homology"/>
<evidence type="ECO:0000256" key="1">
    <source>
        <dbReference type="ARBA" id="ARBA00003822"/>
    </source>
</evidence>
<evidence type="ECO:0000259" key="7">
    <source>
        <dbReference type="Pfam" id="PF00185"/>
    </source>
</evidence>
<dbReference type="RefSeq" id="WP_367680835.1">
    <property type="nucleotide sequence ID" value="NZ_OZ060371.1"/>
</dbReference>
<dbReference type="GO" id="GO:0019240">
    <property type="term" value="P:citrulline biosynthetic process"/>
    <property type="evidence" value="ECO:0007669"/>
    <property type="project" value="TreeGrafter"/>
</dbReference>
<dbReference type="AlphaFoldDB" id="A0AAT9IH12"/>
<evidence type="ECO:0000256" key="2">
    <source>
        <dbReference type="ARBA" id="ARBA00004496"/>
    </source>
</evidence>
<dbReference type="NCBIfam" id="TIGR00658">
    <property type="entry name" value="orni_carb_tr"/>
    <property type="match status" value="1"/>
</dbReference>
<reference evidence="9" key="1">
    <citation type="submission" date="2024-06" db="EMBL/GenBank/DDBJ databases">
        <authorList>
            <person name="Manzano-Marin A."/>
            <person name="Manzano-Marin A."/>
            <person name="Alejandro Manzano Marin A."/>
        </authorList>
    </citation>
    <scope>NUCLEOTIDE SEQUENCE</scope>
    <source>
        <strain evidence="9">Ancorni-2928</strain>
    </source>
</reference>
<keyword evidence="4 6" id="KW-0808">Transferase</keyword>
<evidence type="ECO:0000256" key="3">
    <source>
        <dbReference type="ARBA" id="ARBA00022490"/>
    </source>
</evidence>
<evidence type="ECO:0000313" key="9">
    <source>
        <dbReference type="EMBL" id="CAL4043305.1"/>
    </source>
</evidence>
<dbReference type="PANTHER" id="PTHR45753">
    <property type="entry name" value="ORNITHINE CARBAMOYLTRANSFERASE, MITOCHONDRIAL"/>
    <property type="match status" value="1"/>
</dbReference>
<accession>A0AAT9IH12</accession>
<dbReference type="EC" id="2.1.3.3" evidence="5"/>
<protein>
    <recommendedName>
        <fullName evidence="5">Ornithine carbamoyltransferase</fullName>
        <ecNumber evidence="5">2.1.3.3</ecNumber>
    </recommendedName>
</protein>
<dbReference type="Pfam" id="PF02729">
    <property type="entry name" value="OTCace_N"/>
    <property type="match status" value="1"/>
</dbReference>
<dbReference type="PROSITE" id="PS00097">
    <property type="entry name" value="CARBAMOYLTRANSFERASE"/>
    <property type="match status" value="1"/>
</dbReference>
<dbReference type="InterPro" id="IPR002292">
    <property type="entry name" value="Orn/put_carbamltrans"/>
</dbReference>
<evidence type="ECO:0000259" key="8">
    <source>
        <dbReference type="Pfam" id="PF02729"/>
    </source>
</evidence>
<comment type="function">
    <text evidence="1">Reversibly catalyzes the transfer of the carbamoyl group from carbamoyl phosphate (CP) to the N(epsilon) atom of ornithine (ORN) to produce L-citrulline.</text>
</comment>
<dbReference type="Pfam" id="PF00185">
    <property type="entry name" value="OTCace"/>
    <property type="match status" value="1"/>
</dbReference>
<comment type="subcellular location">
    <subcellularLocation>
        <location evidence="2">Cytoplasm</location>
    </subcellularLocation>
</comment>
<name>A0AAT9IH12_9GAMM</name>
<comment type="similarity">
    <text evidence="6">Belongs to the aspartate/ornithine carbamoyltransferase superfamily.</text>
</comment>
<dbReference type="Gene3D" id="3.40.50.1370">
    <property type="entry name" value="Aspartate/ornithine carbamoyltransferase"/>
    <property type="match status" value="2"/>
</dbReference>
<keyword evidence="3" id="KW-0963">Cytoplasm</keyword>
<feature type="domain" description="Aspartate/ornithine carbamoyltransferase carbamoyl-P binding" evidence="8">
    <location>
        <begin position="7"/>
        <end position="147"/>
    </location>
</feature>
<dbReference type="InterPro" id="IPR006132">
    <property type="entry name" value="Asp/Orn_carbamoyltranf_P-bd"/>
</dbReference>
<dbReference type="SUPFAM" id="SSF53671">
    <property type="entry name" value="Aspartate/ornithine carbamoyltransferase"/>
    <property type="match status" value="1"/>
</dbReference>
<dbReference type="PANTHER" id="PTHR45753:SF4">
    <property type="entry name" value="ORNITHINE CARBAMOYLTRANSFERASE SUBUNIT F-RELATED"/>
    <property type="match status" value="1"/>
</dbReference>
<evidence type="ECO:0000256" key="6">
    <source>
        <dbReference type="RuleBase" id="RU003634"/>
    </source>
</evidence>